<accession>A0ABQ6P9A3</accession>
<dbReference type="EMBL" id="BTFW01000001">
    <property type="protein sequence ID" value="GMM61809.1"/>
    <property type="molecule type" value="Genomic_DNA"/>
</dbReference>
<evidence type="ECO:0000313" key="4">
    <source>
        <dbReference type="Proteomes" id="UP001187221"/>
    </source>
</evidence>
<dbReference type="PANTHER" id="PTHR43777">
    <property type="entry name" value="MOLYBDENUM COFACTOR CYTIDYLYLTRANSFERASE"/>
    <property type="match status" value="1"/>
</dbReference>
<dbReference type="Gene3D" id="3.90.550.10">
    <property type="entry name" value="Spore Coat Polysaccharide Biosynthesis Protein SpsA, Chain A"/>
    <property type="match status" value="1"/>
</dbReference>
<keyword evidence="1" id="KW-0460">Magnesium</keyword>
<keyword evidence="4" id="KW-1185">Reference proteome</keyword>
<gene>
    <name evidence="3" type="ORF">NUTIK01_25860</name>
</gene>
<comment type="caution">
    <text evidence="3">The sequence shown here is derived from an EMBL/GenBank/DDBJ whole genome shotgun (WGS) entry which is preliminary data.</text>
</comment>
<name>A0ABQ6P9A3_9SPHN</name>
<protein>
    <recommendedName>
        <fullName evidence="2">MobA-like NTP transferase domain-containing protein</fullName>
    </recommendedName>
</protein>
<dbReference type="SUPFAM" id="SSF53448">
    <property type="entry name" value="Nucleotide-diphospho-sugar transferases"/>
    <property type="match status" value="1"/>
</dbReference>
<dbReference type="InterPro" id="IPR029044">
    <property type="entry name" value="Nucleotide-diphossugar_trans"/>
</dbReference>
<organism evidence="3 4">
    <name type="scientific">Novosphingobium pituita</name>
    <dbReference type="NCBI Taxonomy" id="3056842"/>
    <lineage>
        <taxon>Bacteria</taxon>
        <taxon>Pseudomonadati</taxon>
        <taxon>Pseudomonadota</taxon>
        <taxon>Alphaproteobacteria</taxon>
        <taxon>Sphingomonadales</taxon>
        <taxon>Sphingomonadaceae</taxon>
        <taxon>Novosphingobium</taxon>
    </lineage>
</organism>
<feature type="domain" description="MobA-like NTP transferase" evidence="2">
    <location>
        <begin position="2"/>
        <end position="146"/>
    </location>
</feature>
<dbReference type="InterPro" id="IPR025877">
    <property type="entry name" value="MobA-like_NTP_Trfase"/>
</dbReference>
<dbReference type="Pfam" id="PF12804">
    <property type="entry name" value="NTP_transf_3"/>
    <property type="match status" value="1"/>
</dbReference>
<evidence type="ECO:0000259" key="2">
    <source>
        <dbReference type="Pfam" id="PF12804"/>
    </source>
</evidence>
<dbReference type="PANTHER" id="PTHR43777:SF1">
    <property type="entry name" value="MOLYBDENUM COFACTOR CYTIDYLYLTRANSFERASE"/>
    <property type="match status" value="1"/>
</dbReference>
<evidence type="ECO:0000256" key="1">
    <source>
        <dbReference type="ARBA" id="ARBA00022842"/>
    </source>
</evidence>
<sequence>MLAGGRASRFGGGKLAADLGGQPVVAHVARALSGLALARRVVVAGPDVPPLPGFETIPLDPPGAPLSRSLAQGVAALEDVDAVLIALADMPMVPPAHFAALAAAFDGDRIASQCGGQVLPPAIFGAGHFAALRALSGDRGAGALLRGAPALALDPAHALDIDHPEDLARAQALLDARA</sequence>
<reference evidence="3 4" key="1">
    <citation type="submission" date="2023-06" db="EMBL/GenBank/DDBJ databases">
        <title>Draft genome sequence of Novosphingobium sp. strain IK01.</title>
        <authorList>
            <person name="Hatamoto M."/>
            <person name="Ikarashi T."/>
            <person name="Yamaguchi T."/>
        </authorList>
    </citation>
    <scope>NUCLEOTIDE SEQUENCE [LARGE SCALE GENOMIC DNA]</scope>
    <source>
        <strain evidence="3 4">IK01</strain>
    </source>
</reference>
<evidence type="ECO:0000313" key="3">
    <source>
        <dbReference type="EMBL" id="GMM61809.1"/>
    </source>
</evidence>
<dbReference type="Proteomes" id="UP001187221">
    <property type="component" value="Unassembled WGS sequence"/>
</dbReference>
<dbReference type="RefSeq" id="WP_317975458.1">
    <property type="nucleotide sequence ID" value="NZ_BTFW01000001.1"/>
</dbReference>
<proteinExistence type="predicted"/>